<dbReference type="Pfam" id="PF00496">
    <property type="entry name" value="SBP_bac_5"/>
    <property type="match status" value="1"/>
</dbReference>
<dbReference type="CDD" id="cd00995">
    <property type="entry name" value="PBP2_NikA_DppA_OppA_like"/>
    <property type="match status" value="1"/>
</dbReference>
<evidence type="ECO:0000256" key="5">
    <source>
        <dbReference type="SAM" id="SignalP"/>
    </source>
</evidence>
<gene>
    <name evidence="7" type="ORF">J2Z17_000057</name>
</gene>
<comment type="subcellular location">
    <subcellularLocation>
        <location evidence="1">Periplasm</location>
    </subcellularLocation>
</comment>
<dbReference type="PANTHER" id="PTHR30290:SF9">
    <property type="entry name" value="OLIGOPEPTIDE-BINDING PROTEIN APPA"/>
    <property type="match status" value="1"/>
</dbReference>
<dbReference type="InterPro" id="IPR000914">
    <property type="entry name" value="SBP_5_dom"/>
</dbReference>
<comment type="caution">
    <text evidence="7">The sequence shown here is derived from an EMBL/GenBank/DDBJ whole genome shotgun (WGS) entry which is preliminary data.</text>
</comment>
<dbReference type="PROSITE" id="PS01040">
    <property type="entry name" value="SBP_BACTERIAL_5"/>
    <property type="match status" value="1"/>
</dbReference>
<dbReference type="Gene3D" id="3.90.76.10">
    <property type="entry name" value="Dipeptide-binding Protein, Domain 1"/>
    <property type="match status" value="1"/>
</dbReference>
<organism evidence="7 8">
    <name type="scientific">Rhizobium halophytocola</name>
    <dbReference type="NCBI Taxonomy" id="735519"/>
    <lineage>
        <taxon>Bacteria</taxon>
        <taxon>Pseudomonadati</taxon>
        <taxon>Pseudomonadota</taxon>
        <taxon>Alphaproteobacteria</taxon>
        <taxon>Hyphomicrobiales</taxon>
        <taxon>Rhizobiaceae</taxon>
        <taxon>Rhizobium/Agrobacterium group</taxon>
        <taxon>Rhizobium</taxon>
    </lineage>
</organism>
<dbReference type="InterPro" id="IPR039424">
    <property type="entry name" value="SBP_5"/>
</dbReference>
<keyword evidence="4 5" id="KW-0732">Signal</keyword>
<name>A0ABS4DSH2_9HYPH</name>
<dbReference type="PANTHER" id="PTHR30290">
    <property type="entry name" value="PERIPLASMIC BINDING COMPONENT OF ABC TRANSPORTER"/>
    <property type="match status" value="1"/>
</dbReference>
<evidence type="ECO:0000256" key="1">
    <source>
        <dbReference type="ARBA" id="ARBA00004418"/>
    </source>
</evidence>
<evidence type="ECO:0000259" key="6">
    <source>
        <dbReference type="Pfam" id="PF00496"/>
    </source>
</evidence>
<dbReference type="PIRSF" id="PIRSF002741">
    <property type="entry name" value="MppA"/>
    <property type="match status" value="1"/>
</dbReference>
<keyword evidence="8" id="KW-1185">Reference proteome</keyword>
<dbReference type="EMBL" id="JAGGJU010000001">
    <property type="protein sequence ID" value="MBP1848640.1"/>
    <property type="molecule type" value="Genomic_DNA"/>
</dbReference>
<dbReference type="Proteomes" id="UP000759443">
    <property type="component" value="Unassembled WGS sequence"/>
</dbReference>
<reference evidence="7 8" key="1">
    <citation type="submission" date="2021-03" db="EMBL/GenBank/DDBJ databases">
        <title>Genomic Encyclopedia of Type Strains, Phase IV (KMG-IV): sequencing the most valuable type-strain genomes for metagenomic binning, comparative biology and taxonomic classification.</title>
        <authorList>
            <person name="Goeker M."/>
        </authorList>
    </citation>
    <scope>NUCLEOTIDE SEQUENCE [LARGE SCALE GENOMIC DNA]</scope>
    <source>
        <strain evidence="7 8">DSM 21600</strain>
    </source>
</reference>
<feature type="signal peptide" evidence="5">
    <location>
        <begin position="1"/>
        <end position="23"/>
    </location>
</feature>
<evidence type="ECO:0000313" key="7">
    <source>
        <dbReference type="EMBL" id="MBP1848640.1"/>
    </source>
</evidence>
<dbReference type="InterPro" id="IPR030678">
    <property type="entry name" value="Peptide/Ni-bd"/>
</dbReference>
<dbReference type="InterPro" id="IPR023765">
    <property type="entry name" value="SBP_5_CS"/>
</dbReference>
<accession>A0ABS4DSH2</accession>
<feature type="chain" id="PRO_5046110659" evidence="5">
    <location>
        <begin position="24"/>
        <end position="525"/>
    </location>
</feature>
<proteinExistence type="inferred from homology"/>
<evidence type="ECO:0000256" key="2">
    <source>
        <dbReference type="ARBA" id="ARBA00005695"/>
    </source>
</evidence>
<evidence type="ECO:0000313" key="8">
    <source>
        <dbReference type="Proteomes" id="UP000759443"/>
    </source>
</evidence>
<comment type="similarity">
    <text evidence="2">Belongs to the bacterial solute-binding protein 5 family.</text>
</comment>
<sequence length="525" mass="57464">MKTFARAALTAALVLSAGVSAHAIERGGTLTYGRYADSLFLDPVLNDANVDIWILSNLYDTLLLPTDDGKDVKPGLASEYKMADDGMSIALTLRDGIKFSDGSPITASDVVWSLKRATKKDNGIWGFMVDSIDDIVADGDTKVTIKLKHPDPAILAALTVFNTAIMPQKAFEAAKGTTDEEKAKDFGTHPVGSGAFMLKSWDRGSVMKLVKNPYYWAKGEDGQPLPYLDEVDFPVIPDDATRILKLGSGELDGAEFIPYSRVAELKGSAAVDMELFPSTRVQYVTMNVRPEIDGKKNPLSDVKVRQAMNYAINKQAIIQIVTHGVGTPQTSYMSTATPLHAGDQPLYPYDLEKAKSLMKESGYPDGFSTSILVLAGNQDQISISTALQQMLGQIGVKLDLQQVDNATLTQQYREGKFVMRNAAWTDDIADPNEITSYFAYSPNIDALHTGWNSEEADTLFEASQKEMDGAKRAEEYARIQEIFNTTGPTLPLYETPYPVALSKKVHGFLQIPLGNNIFSGAWKDK</sequence>
<protein>
    <submittedName>
        <fullName evidence="7">Peptide/nickel transport system substrate-binding protein</fullName>
    </submittedName>
</protein>
<dbReference type="SUPFAM" id="SSF53850">
    <property type="entry name" value="Periplasmic binding protein-like II"/>
    <property type="match status" value="1"/>
</dbReference>
<keyword evidence="3" id="KW-0813">Transport</keyword>
<dbReference type="Gene3D" id="3.10.105.10">
    <property type="entry name" value="Dipeptide-binding Protein, Domain 3"/>
    <property type="match status" value="1"/>
</dbReference>
<evidence type="ECO:0000256" key="4">
    <source>
        <dbReference type="ARBA" id="ARBA00022729"/>
    </source>
</evidence>
<dbReference type="Gene3D" id="3.40.190.10">
    <property type="entry name" value="Periplasmic binding protein-like II"/>
    <property type="match status" value="1"/>
</dbReference>
<feature type="domain" description="Solute-binding protein family 5" evidence="6">
    <location>
        <begin position="72"/>
        <end position="443"/>
    </location>
</feature>
<evidence type="ECO:0000256" key="3">
    <source>
        <dbReference type="ARBA" id="ARBA00022448"/>
    </source>
</evidence>
<dbReference type="RefSeq" id="WP_209941151.1">
    <property type="nucleotide sequence ID" value="NZ_JAGGJU010000001.1"/>
</dbReference>